<feature type="transmembrane region" description="Helical" evidence="2">
    <location>
        <begin position="89"/>
        <end position="108"/>
    </location>
</feature>
<organism evidence="3">
    <name type="scientific">Bactrocera dorsalis</name>
    <name type="common">Oriental fruit fly</name>
    <name type="synonym">Dacus dorsalis</name>
    <dbReference type="NCBI Taxonomy" id="27457"/>
    <lineage>
        <taxon>Eukaryota</taxon>
        <taxon>Metazoa</taxon>
        <taxon>Ecdysozoa</taxon>
        <taxon>Arthropoda</taxon>
        <taxon>Hexapoda</taxon>
        <taxon>Insecta</taxon>
        <taxon>Pterygota</taxon>
        <taxon>Neoptera</taxon>
        <taxon>Endopterygota</taxon>
        <taxon>Diptera</taxon>
        <taxon>Brachycera</taxon>
        <taxon>Muscomorpha</taxon>
        <taxon>Tephritoidea</taxon>
        <taxon>Tephritidae</taxon>
        <taxon>Bactrocera</taxon>
        <taxon>Bactrocera</taxon>
    </lineage>
</organism>
<feature type="region of interest" description="Disordered" evidence="1">
    <location>
        <begin position="204"/>
        <end position="231"/>
    </location>
</feature>
<dbReference type="EMBL" id="GAKP01009409">
    <property type="protein sequence ID" value="JAC49543.1"/>
    <property type="molecule type" value="Transcribed_RNA"/>
</dbReference>
<dbReference type="OrthoDB" id="8045813at2759"/>
<keyword evidence="2" id="KW-0472">Membrane</keyword>
<evidence type="ECO:0000256" key="2">
    <source>
        <dbReference type="SAM" id="Phobius"/>
    </source>
</evidence>
<proteinExistence type="predicted"/>
<accession>A0A034W6Z4</accession>
<dbReference type="AlphaFoldDB" id="A0A034W6Z4"/>
<evidence type="ECO:0000313" key="3">
    <source>
        <dbReference type="EMBL" id="JAC49543.1"/>
    </source>
</evidence>
<protein>
    <submittedName>
        <fullName evidence="3">Uncharacterized protein</fullName>
    </submittedName>
</protein>
<keyword evidence="2" id="KW-0812">Transmembrane</keyword>
<name>A0A034W6Z4_BACDO</name>
<feature type="region of interest" description="Disordered" evidence="1">
    <location>
        <begin position="126"/>
        <end position="150"/>
    </location>
</feature>
<evidence type="ECO:0000256" key="1">
    <source>
        <dbReference type="SAM" id="MobiDB-lite"/>
    </source>
</evidence>
<sequence length="231" mass="24951">MSANITTVGTTVGTTIGTTIATTIATHLQNVTVSKSSDPSNNQTTPFYNNNSTSTTGFNNSYTIPCCQIQFPTDPTIITYDNYWYWDEIFYLYIMVFLLFAIGAVYAARLRAKRLEAQKQRARLRAQGSGNPCNPPANGDCAGNAAPRIDNPPTYESAMANYLDAKQQLRQMEEGALAGANAMTASTTTIETCVSDIGQSHTDLTHNTNDATPTGSVVLNTASETPKQPLQ</sequence>
<keyword evidence="2" id="KW-1133">Transmembrane helix</keyword>
<reference evidence="3" key="1">
    <citation type="journal article" date="2014" name="BMC Genomics">
        <title>Characterizing the developmental transcriptome of the oriental fruit fly, Bactrocera dorsalis (Diptera: Tephritidae) through comparative genomic analysis with Drosophila melanogaster utilizing modENCODE datasets.</title>
        <authorList>
            <person name="Geib S.M."/>
            <person name="Calla B."/>
            <person name="Hall B."/>
            <person name="Hou S."/>
            <person name="Manoukis N.C."/>
        </authorList>
    </citation>
    <scope>NUCLEOTIDE SEQUENCE</scope>
    <source>
        <strain evidence="3">Punador</strain>
    </source>
</reference>